<reference evidence="2 3" key="1">
    <citation type="journal article" date="2018" name="Mol. Plant">
        <title>The genome of Artemisia annua provides insight into the evolution of Asteraceae family and artemisinin biosynthesis.</title>
        <authorList>
            <person name="Shen Q."/>
            <person name="Zhang L."/>
            <person name="Liao Z."/>
            <person name="Wang S."/>
            <person name="Yan T."/>
            <person name="Shi P."/>
            <person name="Liu M."/>
            <person name="Fu X."/>
            <person name="Pan Q."/>
            <person name="Wang Y."/>
            <person name="Lv Z."/>
            <person name="Lu X."/>
            <person name="Zhang F."/>
            <person name="Jiang W."/>
            <person name="Ma Y."/>
            <person name="Chen M."/>
            <person name="Hao X."/>
            <person name="Li L."/>
            <person name="Tang Y."/>
            <person name="Lv G."/>
            <person name="Zhou Y."/>
            <person name="Sun X."/>
            <person name="Brodelius P.E."/>
            <person name="Rose J.K.C."/>
            <person name="Tang K."/>
        </authorList>
    </citation>
    <scope>NUCLEOTIDE SEQUENCE [LARGE SCALE GENOMIC DNA]</scope>
    <source>
        <strain evidence="3">cv. Huhao1</strain>
        <tissue evidence="2">Leaf</tissue>
    </source>
</reference>
<keyword evidence="3" id="KW-1185">Reference proteome</keyword>
<evidence type="ECO:0000259" key="1">
    <source>
        <dbReference type="Pfam" id="PF02897"/>
    </source>
</evidence>
<comment type="caution">
    <text evidence="2">The sequence shown here is derived from an EMBL/GenBank/DDBJ whole genome shotgun (WGS) entry which is preliminary data.</text>
</comment>
<dbReference type="GO" id="GO:0070012">
    <property type="term" value="F:oligopeptidase activity"/>
    <property type="evidence" value="ECO:0007669"/>
    <property type="project" value="TreeGrafter"/>
</dbReference>
<dbReference type="GO" id="GO:0005829">
    <property type="term" value="C:cytosol"/>
    <property type="evidence" value="ECO:0007669"/>
    <property type="project" value="TreeGrafter"/>
</dbReference>
<dbReference type="PANTHER" id="PTHR42881">
    <property type="entry name" value="PROLYL ENDOPEPTIDASE"/>
    <property type="match status" value="1"/>
</dbReference>
<dbReference type="PANTHER" id="PTHR42881:SF2">
    <property type="entry name" value="PROLYL ENDOPEPTIDASE"/>
    <property type="match status" value="1"/>
</dbReference>
<evidence type="ECO:0000313" key="2">
    <source>
        <dbReference type="EMBL" id="PWA58748.1"/>
    </source>
</evidence>
<dbReference type="GO" id="GO:0004252">
    <property type="term" value="F:serine-type endopeptidase activity"/>
    <property type="evidence" value="ECO:0007669"/>
    <property type="project" value="InterPro"/>
</dbReference>
<gene>
    <name evidence="2" type="ORF">CTI12_AA398340</name>
</gene>
<dbReference type="SUPFAM" id="SSF50993">
    <property type="entry name" value="Peptidase/esterase 'gauge' domain"/>
    <property type="match status" value="1"/>
</dbReference>
<accession>A0A2U1MBX3</accession>
<dbReference type="Proteomes" id="UP000245207">
    <property type="component" value="Unassembled WGS sequence"/>
</dbReference>
<name>A0A2U1MBX3_ARTAN</name>
<sequence>MRMDENTHGGGDDQGSLLSWSMRLEVPKFNGTDPERWIFAIYEYFDLIATPNEQQIQIVAFNLEGDVTEWFRWMSQARLEDQWLTTSIAKGDINSGEPVVKVLRHDDLGRIYTTKSCASFHGMSVLDPYRWLEDPKLEEVHEFVKKEVELTEYVLKKFETQEKLHDKLTKFYDYQKFAAPFREADKYFYFHNSGLQPQKVMDMQDSLDGKAEVLSEDGTIALSTYALSSSGSDWVTVQGMWIDGKKVEPDTLSWVKMSDVEPKREATWM</sequence>
<dbReference type="OrthoDB" id="248387at2759"/>
<dbReference type="InterPro" id="IPR051167">
    <property type="entry name" value="Prolyl_oligopep/macrocyclase"/>
</dbReference>
<feature type="domain" description="Peptidase S9A N-terminal" evidence="1">
    <location>
        <begin position="117"/>
        <end position="260"/>
    </location>
</feature>
<dbReference type="Gene3D" id="2.130.10.120">
    <property type="entry name" value="Prolyl oligopeptidase, N-terminal domain"/>
    <property type="match status" value="1"/>
</dbReference>
<dbReference type="AlphaFoldDB" id="A0A2U1MBX3"/>
<dbReference type="Gene3D" id="3.40.50.1820">
    <property type="entry name" value="alpha/beta hydrolase"/>
    <property type="match status" value="1"/>
</dbReference>
<protein>
    <submittedName>
        <fullName evidence="2">Prolyl oligopeptidase family protein</fullName>
    </submittedName>
</protein>
<dbReference type="EMBL" id="PKPP01005805">
    <property type="protein sequence ID" value="PWA58748.1"/>
    <property type="molecule type" value="Genomic_DNA"/>
</dbReference>
<organism evidence="2 3">
    <name type="scientific">Artemisia annua</name>
    <name type="common">Sweet wormwood</name>
    <dbReference type="NCBI Taxonomy" id="35608"/>
    <lineage>
        <taxon>Eukaryota</taxon>
        <taxon>Viridiplantae</taxon>
        <taxon>Streptophyta</taxon>
        <taxon>Embryophyta</taxon>
        <taxon>Tracheophyta</taxon>
        <taxon>Spermatophyta</taxon>
        <taxon>Magnoliopsida</taxon>
        <taxon>eudicotyledons</taxon>
        <taxon>Gunneridae</taxon>
        <taxon>Pentapetalae</taxon>
        <taxon>asterids</taxon>
        <taxon>campanulids</taxon>
        <taxon>Asterales</taxon>
        <taxon>Asteraceae</taxon>
        <taxon>Asteroideae</taxon>
        <taxon>Anthemideae</taxon>
        <taxon>Artemisiinae</taxon>
        <taxon>Artemisia</taxon>
    </lineage>
</organism>
<proteinExistence type="predicted"/>
<evidence type="ECO:0000313" key="3">
    <source>
        <dbReference type="Proteomes" id="UP000245207"/>
    </source>
</evidence>
<dbReference type="Pfam" id="PF02897">
    <property type="entry name" value="Peptidase_S9_N"/>
    <property type="match status" value="1"/>
</dbReference>
<dbReference type="InterPro" id="IPR023302">
    <property type="entry name" value="Pept_S9A_N"/>
</dbReference>
<dbReference type="InterPro" id="IPR029058">
    <property type="entry name" value="AB_hydrolase_fold"/>
</dbReference>